<sequence>MSNTSKLNVGGSGEGFGITRLGGHQHGSNSLGVWLSGAIRLGLSDTVSFENYHGVGVVDAKLSRDELIDAKEIHRQLCAASINGPVHEVPVKRR</sequence>
<gene>
    <name evidence="1" type="ORF">AWB74_06870</name>
</gene>
<name>A0A158KSX6_9BURK</name>
<evidence type="ECO:0000313" key="2">
    <source>
        <dbReference type="Proteomes" id="UP000055019"/>
    </source>
</evidence>
<reference evidence="1" key="1">
    <citation type="submission" date="2016-01" db="EMBL/GenBank/DDBJ databases">
        <authorList>
            <person name="Peeters C."/>
        </authorList>
    </citation>
    <scope>NUCLEOTIDE SEQUENCE [LARGE SCALE GENOMIC DNA]</scope>
    <source>
        <strain evidence="1">LMG 29317</strain>
    </source>
</reference>
<dbReference type="Proteomes" id="UP000055019">
    <property type="component" value="Unassembled WGS sequence"/>
</dbReference>
<dbReference type="AlphaFoldDB" id="A0A158KSX6"/>
<comment type="caution">
    <text evidence="1">The sequence shown here is derived from an EMBL/GenBank/DDBJ whole genome shotgun (WGS) entry which is preliminary data.</text>
</comment>
<protein>
    <submittedName>
        <fullName evidence="1">Uncharacterized protein</fullName>
    </submittedName>
</protein>
<proteinExistence type="predicted"/>
<accession>A0A158KSX6</accession>
<keyword evidence="2" id="KW-1185">Reference proteome</keyword>
<evidence type="ECO:0000313" key="1">
    <source>
        <dbReference type="EMBL" id="SAL84238.1"/>
    </source>
</evidence>
<organism evidence="1 2">
    <name type="scientific">Caballeronia arvi</name>
    <dbReference type="NCBI Taxonomy" id="1777135"/>
    <lineage>
        <taxon>Bacteria</taxon>
        <taxon>Pseudomonadati</taxon>
        <taxon>Pseudomonadota</taxon>
        <taxon>Betaproteobacteria</taxon>
        <taxon>Burkholderiales</taxon>
        <taxon>Burkholderiaceae</taxon>
        <taxon>Caballeronia</taxon>
    </lineage>
</organism>
<dbReference type="EMBL" id="FCOM02000051">
    <property type="protein sequence ID" value="SAL84238.1"/>
    <property type="molecule type" value="Genomic_DNA"/>
</dbReference>